<dbReference type="GeneID" id="5145243"/>
<evidence type="ECO:0000256" key="8">
    <source>
        <dbReference type="ARBA" id="ARBA00023136"/>
    </source>
</evidence>
<feature type="transmembrane region" description="Helical" evidence="9">
    <location>
        <begin position="323"/>
        <end position="343"/>
    </location>
</feature>
<dbReference type="GO" id="GO:0005886">
    <property type="term" value="C:plasma membrane"/>
    <property type="evidence" value="ECO:0007669"/>
    <property type="project" value="UniProtKB-SubCell"/>
</dbReference>
<comment type="subcellular location">
    <subcellularLocation>
        <location evidence="1">Cell membrane</location>
        <topology evidence="1">Multi-pass membrane protein</topology>
    </subcellularLocation>
</comment>
<evidence type="ECO:0000256" key="7">
    <source>
        <dbReference type="ARBA" id="ARBA00023065"/>
    </source>
</evidence>
<dbReference type="GO" id="GO:0008324">
    <property type="term" value="F:monoatomic cation transmembrane transporter activity"/>
    <property type="evidence" value="ECO:0007669"/>
    <property type="project" value="InterPro"/>
</dbReference>
<evidence type="ECO:0000256" key="1">
    <source>
        <dbReference type="ARBA" id="ARBA00004651"/>
    </source>
</evidence>
<dbReference type="STRING" id="351160.RCIX163"/>
<dbReference type="KEGG" id="rci:RCIX163"/>
<feature type="transmembrane region" description="Helical" evidence="9">
    <location>
        <begin position="73"/>
        <end position="94"/>
    </location>
</feature>
<dbReference type="eggNOG" id="arCOG04145">
    <property type="taxonomic scope" value="Archaea"/>
</dbReference>
<evidence type="ECO:0000256" key="6">
    <source>
        <dbReference type="ARBA" id="ARBA00022989"/>
    </source>
</evidence>
<feature type="transmembrane region" description="Helical" evidence="9">
    <location>
        <begin position="456"/>
        <end position="476"/>
    </location>
</feature>
<dbReference type="InterPro" id="IPR003445">
    <property type="entry name" value="Cat_transpt"/>
</dbReference>
<name>Q0W7J1_METAR</name>
<keyword evidence="6 9" id="KW-1133">Transmembrane helix</keyword>
<dbReference type="PATRIC" id="fig|351160.9.peg.2583"/>
<keyword evidence="4" id="KW-1003">Cell membrane</keyword>
<comment type="similarity">
    <text evidence="2">Belongs to the TrkH potassium transport family.</text>
</comment>
<evidence type="ECO:0000313" key="10">
    <source>
        <dbReference type="EMBL" id="CAJ35652.1"/>
    </source>
</evidence>
<keyword evidence="5 9" id="KW-0812">Transmembrane</keyword>
<dbReference type="GO" id="GO:0030001">
    <property type="term" value="P:metal ion transport"/>
    <property type="evidence" value="ECO:0007669"/>
    <property type="project" value="UniProtKB-ARBA"/>
</dbReference>
<keyword evidence="8 9" id="KW-0472">Membrane</keyword>
<feature type="transmembrane region" description="Helical" evidence="9">
    <location>
        <begin position="184"/>
        <end position="206"/>
    </location>
</feature>
<feature type="transmembrane region" description="Helical" evidence="9">
    <location>
        <begin position="42"/>
        <end position="61"/>
    </location>
</feature>
<evidence type="ECO:0000313" key="11">
    <source>
        <dbReference type="Proteomes" id="UP000000663"/>
    </source>
</evidence>
<keyword evidence="7" id="KW-0406">Ion transport</keyword>
<dbReference type="AlphaFoldDB" id="Q0W7J1"/>
<reference evidence="10 11" key="1">
    <citation type="journal article" date="2006" name="Science">
        <title>Genome of rice cluster I archaea -- the key methane producers in the rice rhizosphere.</title>
        <authorList>
            <person name="Erkel C."/>
            <person name="Kube M."/>
            <person name="Reinhardt R."/>
            <person name="Liesack W."/>
        </authorList>
    </citation>
    <scope>NUCLEOTIDE SEQUENCE [LARGE SCALE GENOMIC DNA]</scope>
    <source>
        <strain evidence="11">DSM 22066 / NBRC 105507 / MRE50</strain>
    </source>
</reference>
<dbReference type="Proteomes" id="UP000000663">
    <property type="component" value="Chromosome"/>
</dbReference>
<proteinExistence type="inferred from homology"/>
<dbReference type="PANTHER" id="PTHR32024">
    <property type="entry name" value="TRK SYSTEM POTASSIUM UPTAKE PROTEIN TRKG-RELATED"/>
    <property type="match status" value="1"/>
</dbReference>
<feature type="transmembrane region" description="Helical" evidence="9">
    <location>
        <begin position="273"/>
        <end position="292"/>
    </location>
</feature>
<accession>Q0W7J1</accession>
<dbReference type="RefSeq" id="WP_012036845.1">
    <property type="nucleotide sequence ID" value="NC_009464.1"/>
</dbReference>
<feature type="transmembrane region" description="Helical" evidence="9">
    <location>
        <begin position="238"/>
        <end position="261"/>
    </location>
</feature>
<organism evidence="10 11">
    <name type="scientific">Methanocella arvoryzae (strain DSM 22066 / NBRC 105507 / MRE50)</name>
    <dbReference type="NCBI Taxonomy" id="351160"/>
    <lineage>
        <taxon>Archaea</taxon>
        <taxon>Methanobacteriati</taxon>
        <taxon>Methanobacteriota</taxon>
        <taxon>Stenosarchaea group</taxon>
        <taxon>Methanomicrobia</taxon>
        <taxon>Methanocellales</taxon>
        <taxon>Methanocellaceae</taxon>
        <taxon>Methanocella</taxon>
    </lineage>
</organism>
<evidence type="ECO:0000256" key="2">
    <source>
        <dbReference type="ARBA" id="ARBA00009137"/>
    </source>
</evidence>
<dbReference type="PANTHER" id="PTHR32024:SF2">
    <property type="entry name" value="TRK SYSTEM POTASSIUM UPTAKE PROTEIN TRKG-RELATED"/>
    <property type="match status" value="1"/>
</dbReference>
<dbReference type="EMBL" id="AM114193">
    <property type="protein sequence ID" value="CAJ35652.1"/>
    <property type="molecule type" value="Genomic_DNA"/>
</dbReference>
<feature type="transmembrane region" description="Helical" evidence="9">
    <location>
        <begin position="16"/>
        <end position="36"/>
    </location>
</feature>
<keyword evidence="3" id="KW-0813">Transport</keyword>
<sequence>MPRNNDLNIILGDLKSLFSIAAVLMSAMVVSSLLFWELRSAAGFIAGMLVSLIIAAAIHSITPRSEALELKHAIIIAALAYLLIPAVSAIPYMISTGMSPVDAYFESISGWTSSGFTMLPAPDSIGHSMQLWRSVTQWIGAVGVILLMVTVLIRPGTSAYILYQSEARKERIRPSIRSTVRTIWKVYLALTIISFFILLLAGMPAWDALNVSMTAIGGGFTLYSDSIGHYDSLPIEIVLLPVMIAGAIPFAVLFMMFKLKLHTMIYDIQVRTFAGLIATGCLLLVAQNYFYFYNDLFSATRYSVFQLVSAITSTGLQTTDISGWSPTALLIMSIAMIIGGCAGSTSGGIKVAREIFLVNQIKLWLKKTLLSKKAVIVIRLGQHKVVEKTITEELNEATLISFLWILNILVSIMLLANILGPEVSLSNLIFEVCSAQGNCGLTTGIINPAISPLAKLIFIADMWMGRLEIVPVILLLRTVFRGFGR</sequence>
<protein>
    <submittedName>
        <fullName evidence="10">K(+) uptake system, membrane component</fullName>
    </submittedName>
</protein>
<evidence type="ECO:0000256" key="5">
    <source>
        <dbReference type="ARBA" id="ARBA00022692"/>
    </source>
</evidence>
<feature type="transmembrane region" description="Helical" evidence="9">
    <location>
        <begin position="138"/>
        <end position="163"/>
    </location>
</feature>
<evidence type="ECO:0000256" key="3">
    <source>
        <dbReference type="ARBA" id="ARBA00022448"/>
    </source>
</evidence>
<evidence type="ECO:0000256" key="4">
    <source>
        <dbReference type="ARBA" id="ARBA00022475"/>
    </source>
</evidence>
<gene>
    <name evidence="10" type="ORF">RCIX163</name>
</gene>
<keyword evidence="11" id="KW-1185">Reference proteome</keyword>
<dbReference type="Pfam" id="PF02386">
    <property type="entry name" value="TrkH"/>
    <property type="match status" value="1"/>
</dbReference>
<feature type="transmembrane region" description="Helical" evidence="9">
    <location>
        <begin position="397"/>
        <end position="419"/>
    </location>
</feature>
<evidence type="ECO:0000256" key="9">
    <source>
        <dbReference type="SAM" id="Phobius"/>
    </source>
</evidence>